<name>A0ABU7AXK9_9TELE</name>
<dbReference type="EMBL" id="JAHUTI010030660">
    <property type="protein sequence ID" value="MED6242203.1"/>
    <property type="molecule type" value="Genomic_DNA"/>
</dbReference>
<proteinExistence type="predicted"/>
<evidence type="ECO:0000313" key="2">
    <source>
        <dbReference type="Proteomes" id="UP001345963"/>
    </source>
</evidence>
<comment type="caution">
    <text evidence="1">The sequence shown here is derived from an EMBL/GenBank/DDBJ whole genome shotgun (WGS) entry which is preliminary data.</text>
</comment>
<reference evidence="1 2" key="1">
    <citation type="submission" date="2021-07" db="EMBL/GenBank/DDBJ databases">
        <authorList>
            <person name="Palmer J.M."/>
        </authorList>
    </citation>
    <scope>NUCLEOTIDE SEQUENCE [LARGE SCALE GENOMIC DNA]</scope>
    <source>
        <strain evidence="1 2">AT_MEX2019</strain>
        <tissue evidence="1">Muscle</tissue>
    </source>
</reference>
<evidence type="ECO:0000313" key="1">
    <source>
        <dbReference type="EMBL" id="MED6242203.1"/>
    </source>
</evidence>
<gene>
    <name evidence="1" type="ORF">ATANTOWER_001543</name>
</gene>
<dbReference type="Proteomes" id="UP001345963">
    <property type="component" value="Unassembled WGS sequence"/>
</dbReference>
<keyword evidence="2" id="KW-1185">Reference proteome</keyword>
<protein>
    <submittedName>
        <fullName evidence="1">Uncharacterized protein</fullName>
    </submittedName>
</protein>
<organism evidence="1 2">
    <name type="scientific">Ataeniobius toweri</name>
    <dbReference type="NCBI Taxonomy" id="208326"/>
    <lineage>
        <taxon>Eukaryota</taxon>
        <taxon>Metazoa</taxon>
        <taxon>Chordata</taxon>
        <taxon>Craniata</taxon>
        <taxon>Vertebrata</taxon>
        <taxon>Euteleostomi</taxon>
        <taxon>Actinopterygii</taxon>
        <taxon>Neopterygii</taxon>
        <taxon>Teleostei</taxon>
        <taxon>Neoteleostei</taxon>
        <taxon>Acanthomorphata</taxon>
        <taxon>Ovalentaria</taxon>
        <taxon>Atherinomorphae</taxon>
        <taxon>Cyprinodontiformes</taxon>
        <taxon>Goodeidae</taxon>
        <taxon>Ataeniobius</taxon>
    </lineage>
</organism>
<accession>A0ABU7AXK9</accession>
<sequence length="67" mass="7750">MITLEELQRSTAQSLDSLGESVHRKTTVHPLYKSSFYGRVNRRKPLLKESGKKDVNYNNNLLFRGKV</sequence>